<dbReference type="InParanoid" id="W4JUQ4"/>
<evidence type="ECO:0000256" key="1">
    <source>
        <dbReference type="ARBA" id="ARBA00004141"/>
    </source>
</evidence>
<dbReference type="InterPro" id="IPR007269">
    <property type="entry name" value="ICMT_MeTrfase"/>
</dbReference>
<protein>
    <recommendedName>
        <fullName evidence="5">Protein-S-isoprenylcysteine O-methyltransferase</fullName>
        <ecNumber evidence="5">2.1.1.100</ecNumber>
    </recommendedName>
</protein>
<accession>W4JUQ4</accession>
<keyword evidence="5" id="KW-0949">S-adenosyl-L-methionine</keyword>
<evidence type="ECO:0000313" key="7">
    <source>
        <dbReference type="Proteomes" id="UP000030671"/>
    </source>
</evidence>
<keyword evidence="5" id="KW-0256">Endoplasmic reticulum</keyword>
<evidence type="ECO:0000256" key="2">
    <source>
        <dbReference type="ARBA" id="ARBA00022692"/>
    </source>
</evidence>
<dbReference type="AlphaFoldDB" id="W4JUQ4"/>
<dbReference type="HOGENOM" id="CLU_065200_6_2_1"/>
<dbReference type="GO" id="GO:0005789">
    <property type="term" value="C:endoplasmic reticulum membrane"/>
    <property type="evidence" value="ECO:0007669"/>
    <property type="project" value="UniProtKB-SubCell"/>
</dbReference>
<dbReference type="PANTHER" id="PTHR12714">
    <property type="entry name" value="PROTEIN-S ISOPRENYLCYSTEINE O-METHYLTRANSFERASE"/>
    <property type="match status" value="1"/>
</dbReference>
<keyword evidence="5" id="KW-0489">Methyltransferase</keyword>
<dbReference type="KEGG" id="hir:HETIRDRAFT_389839"/>
<dbReference type="EC" id="2.1.1.100" evidence="5"/>
<dbReference type="Gene3D" id="1.20.120.1630">
    <property type="match status" value="1"/>
</dbReference>
<proteinExistence type="inferred from homology"/>
<dbReference type="GeneID" id="20672425"/>
<keyword evidence="5" id="KW-0808">Transferase</keyword>
<name>W4JUQ4_HETIT</name>
<dbReference type="Pfam" id="PF04140">
    <property type="entry name" value="ICMT"/>
    <property type="match status" value="1"/>
</dbReference>
<dbReference type="RefSeq" id="XP_009551665.1">
    <property type="nucleotide sequence ID" value="XM_009553370.1"/>
</dbReference>
<gene>
    <name evidence="6" type="ORF">HETIRDRAFT_389839</name>
</gene>
<evidence type="ECO:0000256" key="5">
    <source>
        <dbReference type="RuleBase" id="RU362022"/>
    </source>
</evidence>
<comment type="caution">
    <text evidence="5">Lacks conserved residue(s) required for the propagation of feature annotation.</text>
</comment>
<keyword evidence="3 5" id="KW-1133">Transmembrane helix</keyword>
<dbReference type="GO" id="GO:0032259">
    <property type="term" value="P:methylation"/>
    <property type="evidence" value="ECO:0007669"/>
    <property type="project" value="UniProtKB-KW"/>
</dbReference>
<dbReference type="OrthoDB" id="422086at2759"/>
<dbReference type="eggNOG" id="ENOG502SEDF">
    <property type="taxonomic scope" value="Eukaryota"/>
</dbReference>
<sequence length="194" mass="21472">MYTHSVLEVLAIVCVNTSTSPHASTEVKALAQRVLSLLCAIPARSAHSASALQITPSFLLGFALVALSAYIRTLCYRTLGRLFTFEISIQPKHKLVTSGPYSIVRHPSYTGSIIGFAGSLVCAFCAGGWFCECGWLDTAVGKLFVVAYVLWNVQFASVMLWRTGQEDQMMHGKFGKEWEGWREKVRYKIIPGIF</sequence>
<evidence type="ECO:0000256" key="3">
    <source>
        <dbReference type="ARBA" id="ARBA00022989"/>
    </source>
</evidence>
<evidence type="ECO:0000313" key="6">
    <source>
        <dbReference type="EMBL" id="ETW76795.1"/>
    </source>
</evidence>
<keyword evidence="2 5" id="KW-0812">Transmembrane</keyword>
<organism evidence="6 7">
    <name type="scientific">Heterobasidion irregulare (strain TC 32-1)</name>
    <dbReference type="NCBI Taxonomy" id="747525"/>
    <lineage>
        <taxon>Eukaryota</taxon>
        <taxon>Fungi</taxon>
        <taxon>Dikarya</taxon>
        <taxon>Basidiomycota</taxon>
        <taxon>Agaricomycotina</taxon>
        <taxon>Agaricomycetes</taxon>
        <taxon>Russulales</taxon>
        <taxon>Bondarzewiaceae</taxon>
        <taxon>Heterobasidion</taxon>
        <taxon>Heterobasidion annosum species complex</taxon>
    </lineage>
</organism>
<comment type="subcellular location">
    <subcellularLocation>
        <location evidence="5">Endoplasmic reticulum membrane</location>
        <topology evidence="5">Multi-pass membrane protein</topology>
    </subcellularLocation>
    <subcellularLocation>
        <location evidence="1">Membrane</location>
        <topology evidence="1">Multi-pass membrane protein</topology>
    </subcellularLocation>
</comment>
<dbReference type="GO" id="GO:0004671">
    <property type="term" value="F:protein C-terminal S-isoprenylcysteine carboxyl O-methyltransferase activity"/>
    <property type="evidence" value="ECO:0007669"/>
    <property type="project" value="UniProtKB-EC"/>
</dbReference>
<dbReference type="EMBL" id="KI925464">
    <property type="protein sequence ID" value="ETW76795.1"/>
    <property type="molecule type" value="Genomic_DNA"/>
</dbReference>
<keyword evidence="4 5" id="KW-0472">Membrane</keyword>
<keyword evidence="7" id="KW-1185">Reference proteome</keyword>
<feature type="transmembrane region" description="Helical" evidence="5">
    <location>
        <begin position="142"/>
        <end position="161"/>
    </location>
</feature>
<comment type="catalytic activity">
    <reaction evidence="5">
        <text>[protein]-C-terminal S-[(2E,6E)-farnesyl]-L-cysteine + S-adenosyl-L-methionine = [protein]-C-terminal S-[(2E,6E)-farnesyl]-L-cysteine methyl ester + S-adenosyl-L-homocysteine</text>
        <dbReference type="Rhea" id="RHEA:21672"/>
        <dbReference type="Rhea" id="RHEA-COMP:12125"/>
        <dbReference type="Rhea" id="RHEA-COMP:12126"/>
        <dbReference type="ChEBI" id="CHEBI:57856"/>
        <dbReference type="ChEBI" id="CHEBI:59789"/>
        <dbReference type="ChEBI" id="CHEBI:90510"/>
        <dbReference type="ChEBI" id="CHEBI:90511"/>
        <dbReference type="EC" id="2.1.1.100"/>
    </reaction>
</comment>
<evidence type="ECO:0000256" key="4">
    <source>
        <dbReference type="ARBA" id="ARBA00023136"/>
    </source>
</evidence>
<dbReference type="PANTHER" id="PTHR12714:SF9">
    <property type="entry name" value="PROTEIN-S-ISOPRENYLCYSTEINE O-METHYLTRANSFERASE"/>
    <property type="match status" value="1"/>
</dbReference>
<dbReference type="Proteomes" id="UP000030671">
    <property type="component" value="Unassembled WGS sequence"/>
</dbReference>
<reference evidence="6 7" key="1">
    <citation type="journal article" date="2012" name="New Phytol.">
        <title>Insight into trade-off between wood decay and parasitism from the genome of a fungal forest pathogen.</title>
        <authorList>
            <person name="Olson A."/>
            <person name="Aerts A."/>
            <person name="Asiegbu F."/>
            <person name="Belbahri L."/>
            <person name="Bouzid O."/>
            <person name="Broberg A."/>
            <person name="Canback B."/>
            <person name="Coutinho P.M."/>
            <person name="Cullen D."/>
            <person name="Dalman K."/>
            <person name="Deflorio G."/>
            <person name="van Diepen L.T."/>
            <person name="Dunand C."/>
            <person name="Duplessis S."/>
            <person name="Durling M."/>
            <person name="Gonthier P."/>
            <person name="Grimwood J."/>
            <person name="Fossdal C.G."/>
            <person name="Hansson D."/>
            <person name="Henrissat B."/>
            <person name="Hietala A."/>
            <person name="Himmelstrand K."/>
            <person name="Hoffmeister D."/>
            <person name="Hogberg N."/>
            <person name="James T.Y."/>
            <person name="Karlsson M."/>
            <person name="Kohler A."/>
            <person name="Kues U."/>
            <person name="Lee Y.H."/>
            <person name="Lin Y.C."/>
            <person name="Lind M."/>
            <person name="Lindquist E."/>
            <person name="Lombard V."/>
            <person name="Lucas S."/>
            <person name="Lunden K."/>
            <person name="Morin E."/>
            <person name="Murat C."/>
            <person name="Park J."/>
            <person name="Raffaello T."/>
            <person name="Rouze P."/>
            <person name="Salamov A."/>
            <person name="Schmutz J."/>
            <person name="Solheim H."/>
            <person name="Stahlberg J."/>
            <person name="Velez H."/>
            <person name="de Vries R.P."/>
            <person name="Wiebenga A."/>
            <person name="Woodward S."/>
            <person name="Yakovlev I."/>
            <person name="Garbelotto M."/>
            <person name="Martin F."/>
            <person name="Grigoriev I.V."/>
            <person name="Stenlid J."/>
        </authorList>
    </citation>
    <scope>NUCLEOTIDE SEQUENCE [LARGE SCALE GENOMIC DNA]</scope>
    <source>
        <strain evidence="6 7">TC 32-1</strain>
    </source>
</reference>
<comment type="similarity">
    <text evidence="5">Belongs to the class VI-like SAM-binding methyltransferase superfamily. Isoprenylcysteine carboxyl methyltransferase family.</text>
</comment>
<feature type="transmembrane region" description="Helical" evidence="5">
    <location>
        <begin position="51"/>
        <end position="71"/>
    </location>
</feature>
<feature type="transmembrane region" description="Helical" evidence="5">
    <location>
        <begin position="109"/>
        <end position="130"/>
    </location>
</feature>